<organism evidence="1 2">
    <name type="scientific">Spiromyces aspiralis</name>
    <dbReference type="NCBI Taxonomy" id="68401"/>
    <lineage>
        <taxon>Eukaryota</taxon>
        <taxon>Fungi</taxon>
        <taxon>Fungi incertae sedis</taxon>
        <taxon>Zoopagomycota</taxon>
        <taxon>Kickxellomycotina</taxon>
        <taxon>Kickxellomycetes</taxon>
        <taxon>Kickxellales</taxon>
        <taxon>Kickxellaceae</taxon>
        <taxon>Spiromyces</taxon>
    </lineage>
</organism>
<dbReference type="Proteomes" id="UP001145114">
    <property type="component" value="Unassembled WGS sequence"/>
</dbReference>
<accession>A0ACC1HA92</accession>
<comment type="caution">
    <text evidence="1">The sequence shown here is derived from an EMBL/GenBank/DDBJ whole genome shotgun (WGS) entry which is preliminary data.</text>
</comment>
<feature type="non-terminal residue" evidence="1">
    <location>
        <position position="242"/>
    </location>
</feature>
<name>A0ACC1HA92_9FUNG</name>
<reference evidence="1" key="1">
    <citation type="submission" date="2022-06" db="EMBL/GenBank/DDBJ databases">
        <title>Phylogenomic reconstructions and comparative analyses of Kickxellomycotina fungi.</title>
        <authorList>
            <person name="Reynolds N.K."/>
            <person name="Stajich J.E."/>
            <person name="Barry K."/>
            <person name="Grigoriev I.V."/>
            <person name="Crous P."/>
            <person name="Smith M.E."/>
        </authorList>
    </citation>
    <scope>NUCLEOTIDE SEQUENCE</scope>
    <source>
        <strain evidence="1">RSA 2271</strain>
    </source>
</reference>
<keyword evidence="2" id="KW-1185">Reference proteome</keyword>
<proteinExistence type="predicted"/>
<dbReference type="EMBL" id="JAMZIH010008875">
    <property type="protein sequence ID" value="KAJ1671185.1"/>
    <property type="molecule type" value="Genomic_DNA"/>
</dbReference>
<gene>
    <name evidence="1" type="primary">TRM8_5</name>
    <name evidence="1" type="ORF">EV182_007772</name>
</gene>
<evidence type="ECO:0000313" key="1">
    <source>
        <dbReference type="EMBL" id="KAJ1671185.1"/>
    </source>
</evidence>
<protein>
    <submittedName>
        <fullName evidence="1">tRNA (Guanine-N(7)-)-methyltransferase (tRNA(m7G46)-methyltransferase)</fullName>
    </submittedName>
</protein>
<sequence>MNSLIEDFYSKGRLHSALQRLKTFSESGKYQDSKRPPSEAERAENEKCVISEYLRPIVEDLLPLVMGDGSLGFGPHRIIVREILASTLLTSILRAVSDPDTINKLVDMKLTRLIEEQRMLNKLREALDLQSSPLETPNTLGREGAGGSEPSGGILGRSTRPKVTRTYEEFIDMIKRCQDLEELDSMHGAVVSHIRKKRILIMGQNKDDIVHGEKVRDIIVYINRLYVAKKLIEKRITLLTRA</sequence>
<evidence type="ECO:0000313" key="2">
    <source>
        <dbReference type="Proteomes" id="UP001145114"/>
    </source>
</evidence>